<dbReference type="OrthoDB" id="1894747at2759"/>
<keyword evidence="5" id="KW-1185">Reference proteome</keyword>
<dbReference type="OMA" id="INLTHAQ"/>
<feature type="transmembrane region" description="Helical" evidence="2">
    <location>
        <begin position="417"/>
        <end position="439"/>
    </location>
</feature>
<evidence type="ECO:0000256" key="1">
    <source>
        <dbReference type="SAM" id="MobiDB-lite"/>
    </source>
</evidence>
<reference evidence="3 5" key="1">
    <citation type="journal article" date="2008" name="Science">
        <title>The Physcomitrella genome reveals evolutionary insights into the conquest of land by plants.</title>
        <authorList>
            <person name="Rensing S."/>
            <person name="Lang D."/>
            <person name="Zimmer A."/>
            <person name="Terry A."/>
            <person name="Salamov A."/>
            <person name="Shapiro H."/>
            <person name="Nishiyama T."/>
            <person name="Perroud P.-F."/>
            <person name="Lindquist E."/>
            <person name="Kamisugi Y."/>
            <person name="Tanahashi T."/>
            <person name="Sakakibara K."/>
            <person name="Fujita T."/>
            <person name="Oishi K."/>
            <person name="Shin-I T."/>
            <person name="Kuroki Y."/>
            <person name="Toyoda A."/>
            <person name="Suzuki Y."/>
            <person name="Hashimoto A."/>
            <person name="Yamaguchi K."/>
            <person name="Sugano A."/>
            <person name="Kohara Y."/>
            <person name="Fujiyama A."/>
            <person name="Anterola A."/>
            <person name="Aoki S."/>
            <person name="Ashton N."/>
            <person name="Barbazuk W.B."/>
            <person name="Barker E."/>
            <person name="Bennetzen J."/>
            <person name="Bezanilla M."/>
            <person name="Blankenship R."/>
            <person name="Cho S.H."/>
            <person name="Dutcher S."/>
            <person name="Estelle M."/>
            <person name="Fawcett J.A."/>
            <person name="Gundlach H."/>
            <person name="Hanada K."/>
            <person name="Heyl A."/>
            <person name="Hicks K.A."/>
            <person name="Hugh J."/>
            <person name="Lohr M."/>
            <person name="Mayer K."/>
            <person name="Melkozernov A."/>
            <person name="Murata T."/>
            <person name="Nelson D."/>
            <person name="Pils B."/>
            <person name="Prigge M."/>
            <person name="Reiss B."/>
            <person name="Renner T."/>
            <person name="Rombauts S."/>
            <person name="Rushton P."/>
            <person name="Sanderfoot A."/>
            <person name="Schween G."/>
            <person name="Shiu S.-H."/>
            <person name="Stueber K."/>
            <person name="Theodoulou F.L."/>
            <person name="Tu H."/>
            <person name="Van de Peer Y."/>
            <person name="Verrier P.J."/>
            <person name="Waters E."/>
            <person name="Wood A."/>
            <person name="Yang L."/>
            <person name="Cove D."/>
            <person name="Cuming A."/>
            <person name="Hasebe M."/>
            <person name="Lucas S."/>
            <person name="Mishler D.B."/>
            <person name="Reski R."/>
            <person name="Grigoriev I."/>
            <person name="Quatrano R.S."/>
            <person name="Boore J.L."/>
        </authorList>
    </citation>
    <scope>NUCLEOTIDE SEQUENCE [LARGE SCALE GENOMIC DNA]</scope>
    <source>
        <strain evidence="4 5">cv. Gransden 2004</strain>
    </source>
</reference>
<dbReference type="FunCoup" id="A0A2K1J514">
    <property type="interactions" value="862"/>
</dbReference>
<dbReference type="RefSeq" id="XP_024401184.1">
    <property type="nucleotide sequence ID" value="XM_024545416.2"/>
</dbReference>
<dbReference type="RefSeq" id="XP_024401182.1">
    <property type="nucleotide sequence ID" value="XM_024545414.2"/>
</dbReference>
<gene>
    <name evidence="4" type="primary">LOC112294682</name>
    <name evidence="3" type="ORF">PHYPA_022466</name>
</gene>
<dbReference type="Proteomes" id="UP000006727">
    <property type="component" value="Chromosome 17"/>
</dbReference>
<dbReference type="EnsemblPlants" id="Pp3c17_22050V3.2">
    <property type="protein sequence ID" value="PAC:32906239.CDS.1"/>
    <property type="gene ID" value="Pp3c17_22050"/>
</dbReference>
<organism evidence="3">
    <name type="scientific">Physcomitrium patens</name>
    <name type="common">Spreading-leaved earth moss</name>
    <name type="synonym">Physcomitrella patens</name>
    <dbReference type="NCBI Taxonomy" id="3218"/>
    <lineage>
        <taxon>Eukaryota</taxon>
        <taxon>Viridiplantae</taxon>
        <taxon>Streptophyta</taxon>
        <taxon>Embryophyta</taxon>
        <taxon>Bryophyta</taxon>
        <taxon>Bryophytina</taxon>
        <taxon>Bryopsida</taxon>
        <taxon>Funariidae</taxon>
        <taxon>Funariales</taxon>
        <taxon>Funariaceae</taxon>
        <taxon>Physcomitrium</taxon>
    </lineage>
</organism>
<sequence length="536" mass="58215">MALSSGSQIVLPYSQSSSGIPWGCFLPRHHARHSQAIRKLQLLPDLILHASSCSVRRGGKQRALSKSIRGKSAENSAQYEDTRIDTEAGQSWNYAATRTYRKAMASLRVTGNALPLQVNAALAADGGRTAVQELKQGKAMLVIEAYNPGQLSEGSTVSTKLQAPTLAVIERAKLMAEKDAQFLRGGRAFAVAFQTVRLLKLSKFELCFYQPGTMKATDGYGGEIAAFLEVSDASCLSEIAKGVCSYALACVKDNAEQRAKVEGFGSIPFLKRSEGIKTTVKNSTVQISSFTEAEVSAHVERIVQDKKLVGTSVGLRRHRSWWNRPLATEAVVKSGLDAQLVDEFLPAHKLQLNLPSNKFEAVGLQKTSDTVCSINLTHAQMMDLADVLDLYSGDPYTGSGESVSMSLDIPRRSWAKVVQTVAVGALATAIGGALLAGFLSSRRARLGQMDAPIESIFDMAFSQKLREIGRSDIVDEQMDSVNQQSEVKADHTEAIVKETTEGAGLDEQSEPVIEQPAAEQVYKPPTRVQFRTRTQF</sequence>
<dbReference type="Gramene" id="Pp3c17_22050V3.1">
    <property type="protein sequence ID" value="PAC:32906238.CDS.1"/>
    <property type="gene ID" value="Pp3c17_22050"/>
</dbReference>
<dbReference type="EnsemblPlants" id="Pp3c17_22050V3.4">
    <property type="protein sequence ID" value="PAC:32906241.CDS.1"/>
    <property type="gene ID" value="Pp3c17_22050"/>
</dbReference>
<evidence type="ECO:0000256" key="2">
    <source>
        <dbReference type="SAM" id="Phobius"/>
    </source>
</evidence>
<keyword evidence="2" id="KW-0472">Membrane</keyword>
<keyword evidence="2" id="KW-0812">Transmembrane</keyword>
<evidence type="ECO:0000313" key="4">
    <source>
        <dbReference type="EnsemblPlants" id="PAC:32906238.CDS.1"/>
    </source>
</evidence>
<accession>A0A2K1J514</accession>
<dbReference type="AlphaFoldDB" id="A0A2K1J514"/>
<protein>
    <submittedName>
        <fullName evidence="3 4">Uncharacterized protein</fullName>
    </submittedName>
</protein>
<dbReference type="PANTHER" id="PTHR35694:SF1">
    <property type="entry name" value="DENEDDYLASE"/>
    <property type="match status" value="1"/>
</dbReference>
<dbReference type="Gramene" id="Pp3c17_22050V3.2">
    <property type="protein sequence ID" value="PAC:32906239.CDS.1"/>
    <property type="gene ID" value="Pp3c17_22050"/>
</dbReference>
<dbReference type="RefSeq" id="XP_024401183.1">
    <property type="nucleotide sequence ID" value="XM_024545415.2"/>
</dbReference>
<dbReference type="PaxDb" id="3218-PP1S68_105V6.1"/>
<dbReference type="PANTHER" id="PTHR35694">
    <property type="entry name" value="DENEDDYLASE"/>
    <property type="match status" value="1"/>
</dbReference>
<dbReference type="EnsemblPlants" id="Pp3c17_22050V3.1">
    <property type="protein sequence ID" value="PAC:32906238.CDS.1"/>
    <property type="gene ID" value="Pp3c17_22050"/>
</dbReference>
<name>A0A2K1J514_PHYPA</name>
<reference evidence="3 5" key="2">
    <citation type="journal article" date="2018" name="Plant J.">
        <title>The Physcomitrella patens chromosome-scale assembly reveals moss genome structure and evolution.</title>
        <authorList>
            <person name="Lang D."/>
            <person name="Ullrich K.K."/>
            <person name="Murat F."/>
            <person name="Fuchs J."/>
            <person name="Jenkins J."/>
            <person name="Haas F.B."/>
            <person name="Piednoel M."/>
            <person name="Gundlach H."/>
            <person name="Van Bel M."/>
            <person name="Meyberg R."/>
            <person name="Vives C."/>
            <person name="Morata J."/>
            <person name="Symeonidi A."/>
            <person name="Hiss M."/>
            <person name="Muchero W."/>
            <person name="Kamisugi Y."/>
            <person name="Saleh O."/>
            <person name="Blanc G."/>
            <person name="Decker E.L."/>
            <person name="van Gessel N."/>
            <person name="Grimwood J."/>
            <person name="Hayes R.D."/>
            <person name="Graham S.W."/>
            <person name="Gunter L.E."/>
            <person name="McDaniel S.F."/>
            <person name="Hoernstein S.N.W."/>
            <person name="Larsson A."/>
            <person name="Li F.W."/>
            <person name="Perroud P.F."/>
            <person name="Phillips J."/>
            <person name="Ranjan P."/>
            <person name="Rokshar D.S."/>
            <person name="Rothfels C.J."/>
            <person name="Schneider L."/>
            <person name="Shu S."/>
            <person name="Stevenson D.W."/>
            <person name="Thummler F."/>
            <person name="Tillich M."/>
            <person name="Villarreal Aguilar J.C."/>
            <person name="Widiez T."/>
            <person name="Wong G.K."/>
            <person name="Wymore A."/>
            <person name="Zhang Y."/>
            <person name="Zimmer A.D."/>
            <person name="Quatrano R.S."/>
            <person name="Mayer K.F.X."/>
            <person name="Goodstein D."/>
            <person name="Casacuberta J.M."/>
            <person name="Vandepoele K."/>
            <person name="Reski R."/>
            <person name="Cuming A.C."/>
            <person name="Tuskan G.A."/>
            <person name="Maumus F."/>
            <person name="Salse J."/>
            <person name="Schmutz J."/>
            <person name="Rensing S.A."/>
        </authorList>
    </citation>
    <scope>NUCLEOTIDE SEQUENCE [LARGE SCALE GENOMIC DNA]</scope>
    <source>
        <strain evidence="4 5">cv. Gransden 2004</strain>
    </source>
</reference>
<reference evidence="4" key="3">
    <citation type="submission" date="2020-12" db="UniProtKB">
        <authorList>
            <consortium name="EnsemblPlants"/>
        </authorList>
    </citation>
    <scope>IDENTIFICATION</scope>
</reference>
<dbReference type="KEGG" id="ppp:112294682"/>
<evidence type="ECO:0000313" key="5">
    <source>
        <dbReference type="Proteomes" id="UP000006727"/>
    </source>
</evidence>
<dbReference type="Gramene" id="Pp3c17_22050V3.4">
    <property type="protein sequence ID" value="PAC:32906241.CDS.1"/>
    <property type="gene ID" value="Pp3c17_22050"/>
</dbReference>
<dbReference type="Gramene" id="Pp3c17_22050V3.3">
    <property type="protein sequence ID" value="PAC:32906240.CDS.1"/>
    <property type="gene ID" value="Pp3c17_22050"/>
</dbReference>
<dbReference type="GeneID" id="112294682"/>
<keyword evidence="2" id="KW-1133">Transmembrane helix</keyword>
<dbReference type="EnsemblPlants" id="Pp3c17_22050V3.3">
    <property type="protein sequence ID" value="PAC:32906240.CDS.1"/>
    <property type="gene ID" value="Pp3c17_22050"/>
</dbReference>
<evidence type="ECO:0000313" key="3">
    <source>
        <dbReference type="EMBL" id="PNR36615.1"/>
    </source>
</evidence>
<proteinExistence type="predicted"/>
<dbReference type="STRING" id="3218.A0A2K1J514"/>
<dbReference type="RefSeq" id="XP_024401180.1">
    <property type="nucleotide sequence ID" value="XM_024545412.2"/>
</dbReference>
<dbReference type="EMBL" id="ABEU02000017">
    <property type="protein sequence ID" value="PNR36615.1"/>
    <property type="molecule type" value="Genomic_DNA"/>
</dbReference>
<feature type="region of interest" description="Disordered" evidence="1">
    <location>
        <begin position="500"/>
        <end position="519"/>
    </location>
</feature>